<keyword evidence="1" id="KW-0732">Signal</keyword>
<dbReference type="Proteomes" id="UP001419910">
    <property type="component" value="Unassembled WGS sequence"/>
</dbReference>
<name>A0ABU9Y202_9SPHN</name>
<evidence type="ECO:0000313" key="2">
    <source>
        <dbReference type="EMBL" id="MEN2789841.1"/>
    </source>
</evidence>
<keyword evidence="3" id="KW-1185">Reference proteome</keyword>
<comment type="caution">
    <text evidence="2">The sequence shown here is derived from an EMBL/GenBank/DDBJ whole genome shotgun (WGS) entry which is preliminary data.</text>
</comment>
<evidence type="ECO:0008006" key="4">
    <source>
        <dbReference type="Google" id="ProtNLM"/>
    </source>
</evidence>
<sequence>MLRLSLACAAVSLIAAPVGAANPNQCKDPKTKKFIKCPPTVKVVVGPTAADVTKDKNGKCHWKAGPNKGKFVKCP</sequence>
<dbReference type="RefSeq" id="WP_343891370.1">
    <property type="nucleotide sequence ID" value="NZ_BAAAEH010000040.1"/>
</dbReference>
<dbReference type="EMBL" id="JBDIME010000006">
    <property type="protein sequence ID" value="MEN2789841.1"/>
    <property type="molecule type" value="Genomic_DNA"/>
</dbReference>
<accession>A0ABU9Y202</accession>
<reference evidence="2 3" key="1">
    <citation type="submission" date="2024-05" db="EMBL/GenBank/DDBJ databases">
        <authorList>
            <person name="Liu Q."/>
            <person name="Xin Y.-H."/>
        </authorList>
    </citation>
    <scope>NUCLEOTIDE SEQUENCE [LARGE SCALE GENOMIC DNA]</scope>
    <source>
        <strain evidence="2 3">CGMCC 1.10181</strain>
    </source>
</reference>
<proteinExistence type="predicted"/>
<evidence type="ECO:0000313" key="3">
    <source>
        <dbReference type="Proteomes" id="UP001419910"/>
    </source>
</evidence>
<feature type="signal peptide" evidence="1">
    <location>
        <begin position="1"/>
        <end position="20"/>
    </location>
</feature>
<feature type="chain" id="PRO_5047221688" description="DUF2282 domain-containing protein" evidence="1">
    <location>
        <begin position="21"/>
        <end position="75"/>
    </location>
</feature>
<evidence type="ECO:0000256" key="1">
    <source>
        <dbReference type="SAM" id="SignalP"/>
    </source>
</evidence>
<gene>
    <name evidence="2" type="ORF">ABC974_09405</name>
</gene>
<organism evidence="2 3">
    <name type="scientific">Sphingomonas oligophenolica</name>
    <dbReference type="NCBI Taxonomy" id="301154"/>
    <lineage>
        <taxon>Bacteria</taxon>
        <taxon>Pseudomonadati</taxon>
        <taxon>Pseudomonadota</taxon>
        <taxon>Alphaproteobacteria</taxon>
        <taxon>Sphingomonadales</taxon>
        <taxon>Sphingomonadaceae</taxon>
        <taxon>Sphingomonas</taxon>
    </lineage>
</organism>
<protein>
    <recommendedName>
        <fullName evidence="4">DUF2282 domain-containing protein</fullName>
    </recommendedName>
</protein>